<feature type="transmembrane region" description="Helical" evidence="4">
    <location>
        <begin position="15"/>
        <end position="33"/>
    </location>
</feature>
<dbReference type="Pfam" id="PF08534">
    <property type="entry name" value="Redoxin"/>
    <property type="match status" value="1"/>
</dbReference>
<proteinExistence type="predicted"/>
<keyword evidence="2" id="KW-0201">Cytochrome c-type biogenesis</keyword>
<dbReference type="PROSITE" id="PS51352">
    <property type="entry name" value="THIOREDOXIN_2"/>
    <property type="match status" value="1"/>
</dbReference>
<feature type="domain" description="Thioredoxin" evidence="5">
    <location>
        <begin position="35"/>
        <end position="182"/>
    </location>
</feature>
<evidence type="ECO:0000256" key="2">
    <source>
        <dbReference type="ARBA" id="ARBA00022748"/>
    </source>
</evidence>
<dbReference type="RefSeq" id="WP_191819934.1">
    <property type="nucleotide sequence ID" value="NZ_JACYFT010000003.1"/>
</dbReference>
<organism evidence="6 7">
    <name type="scientific">Limnohabitans radicicola</name>
    <dbReference type="NCBI Taxonomy" id="2771427"/>
    <lineage>
        <taxon>Bacteria</taxon>
        <taxon>Pseudomonadati</taxon>
        <taxon>Pseudomonadota</taxon>
        <taxon>Betaproteobacteria</taxon>
        <taxon>Burkholderiales</taxon>
        <taxon>Comamonadaceae</taxon>
        <taxon>Limnohabitans</taxon>
    </lineage>
</organism>
<keyword evidence="4" id="KW-0472">Membrane</keyword>
<dbReference type="InterPro" id="IPR013766">
    <property type="entry name" value="Thioredoxin_domain"/>
</dbReference>
<sequence length="182" mass="19782">MTERSEPSSLLRRHGLLAAGVMAAAAGAGLAWWRLKPHEALPDAVQSLWARQFQTPAGESLSLSAFRGKPLLLNFWATWCPPCVEELPMIEAFWREHAGKGLQVLGLAIDQPSAVRRFLERQPLTFPVALAGLDGTELSKSLGNASGSLPFSVFFSADGRIFNKKLGQLTREDLLAWVSAAS</sequence>
<dbReference type="CDD" id="cd02966">
    <property type="entry name" value="TlpA_like_family"/>
    <property type="match status" value="1"/>
</dbReference>
<evidence type="ECO:0000256" key="4">
    <source>
        <dbReference type="SAM" id="Phobius"/>
    </source>
</evidence>
<dbReference type="Gene3D" id="3.40.30.10">
    <property type="entry name" value="Glutaredoxin"/>
    <property type="match status" value="1"/>
</dbReference>
<dbReference type="PANTHER" id="PTHR42852:SF13">
    <property type="entry name" value="PROTEIN DIPZ"/>
    <property type="match status" value="1"/>
</dbReference>
<reference evidence="6" key="1">
    <citation type="submission" date="2020-09" db="EMBL/GenBank/DDBJ databases">
        <title>Genome seq and assembly of Limnohabitants sp.</title>
        <authorList>
            <person name="Chhetri G."/>
        </authorList>
    </citation>
    <scope>NUCLEOTIDE SEQUENCE</scope>
    <source>
        <strain evidence="6">JUR4</strain>
    </source>
</reference>
<dbReference type="InterPro" id="IPR017937">
    <property type="entry name" value="Thioredoxin_CS"/>
</dbReference>
<keyword evidence="7" id="KW-1185">Reference proteome</keyword>
<dbReference type="InterPro" id="IPR036249">
    <property type="entry name" value="Thioredoxin-like_sf"/>
</dbReference>
<protein>
    <submittedName>
        <fullName evidence="6">TlpA family protein disulfide reductase</fullName>
    </submittedName>
</protein>
<keyword evidence="3" id="KW-0676">Redox-active center</keyword>
<dbReference type="GO" id="GO:0030313">
    <property type="term" value="C:cell envelope"/>
    <property type="evidence" value="ECO:0007669"/>
    <property type="project" value="UniProtKB-SubCell"/>
</dbReference>
<dbReference type="GO" id="GO:0015036">
    <property type="term" value="F:disulfide oxidoreductase activity"/>
    <property type="evidence" value="ECO:0007669"/>
    <property type="project" value="UniProtKB-ARBA"/>
</dbReference>
<name>A0A927FH87_9BURK</name>
<evidence type="ECO:0000256" key="3">
    <source>
        <dbReference type="ARBA" id="ARBA00023284"/>
    </source>
</evidence>
<dbReference type="Proteomes" id="UP000647424">
    <property type="component" value="Unassembled WGS sequence"/>
</dbReference>
<dbReference type="GO" id="GO:0017004">
    <property type="term" value="P:cytochrome complex assembly"/>
    <property type="evidence" value="ECO:0007669"/>
    <property type="project" value="UniProtKB-KW"/>
</dbReference>
<dbReference type="AlphaFoldDB" id="A0A927FH87"/>
<evidence type="ECO:0000313" key="7">
    <source>
        <dbReference type="Proteomes" id="UP000647424"/>
    </source>
</evidence>
<dbReference type="PANTHER" id="PTHR42852">
    <property type="entry name" value="THIOL:DISULFIDE INTERCHANGE PROTEIN DSBE"/>
    <property type="match status" value="1"/>
</dbReference>
<keyword evidence="4" id="KW-1133">Transmembrane helix</keyword>
<dbReference type="InterPro" id="IPR050553">
    <property type="entry name" value="Thioredoxin_ResA/DsbE_sf"/>
</dbReference>
<evidence type="ECO:0000256" key="1">
    <source>
        <dbReference type="ARBA" id="ARBA00004196"/>
    </source>
</evidence>
<dbReference type="InterPro" id="IPR013740">
    <property type="entry name" value="Redoxin"/>
</dbReference>
<comment type="subcellular location">
    <subcellularLocation>
        <location evidence="1">Cell envelope</location>
    </subcellularLocation>
</comment>
<gene>
    <name evidence="6" type="ORF">IC609_12920</name>
</gene>
<evidence type="ECO:0000313" key="6">
    <source>
        <dbReference type="EMBL" id="MBD8051444.1"/>
    </source>
</evidence>
<dbReference type="EMBL" id="JACYFT010000003">
    <property type="protein sequence ID" value="MBD8051444.1"/>
    <property type="molecule type" value="Genomic_DNA"/>
</dbReference>
<comment type="caution">
    <text evidence="6">The sequence shown here is derived from an EMBL/GenBank/DDBJ whole genome shotgun (WGS) entry which is preliminary data.</text>
</comment>
<dbReference type="PROSITE" id="PS00194">
    <property type="entry name" value="THIOREDOXIN_1"/>
    <property type="match status" value="1"/>
</dbReference>
<keyword evidence="4" id="KW-0812">Transmembrane</keyword>
<evidence type="ECO:0000259" key="5">
    <source>
        <dbReference type="PROSITE" id="PS51352"/>
    </source>
</evidence>
<accession>A0A927FH87</accession>
<dbReference type="SUPFAM" id="SSF52833">
    <property type="entry name" value="Thioredoxin-like"/>
    <property type="match status" value="1"/>
</dbReference>